<sequence length="150" mass="16868">MKPIGIIFLLIGAILFTIAGFTFYNQQQFLDKAHVASGRVIEVRKDRSSKGGRTFYPIVEFIDQQGKSIRFNSSFSSSPPAYEVGELVEVYYDYNNPYQAEIKGFFPQWLAVLISSTMGLIFSTIGIVILSISGRVKKKTKVAAEQWPQN</sequence>
<feature type="transmembrane region" description="Helical" evidence="1">
    <location>
        <begin position="7"/>
        <end position="24"/>
    </location>
</feature>
<organism evidence="3 4">
    <name type="scientific">Rhodocytophaga aerolata</name>
    <dbReference type="NCBI Taxonomy" id="455078"/>
    <lineage>
        <taxon>Bacteria</taxon>
        <taxon>Pseudomonadati</taxon>
        <taxon>Bacteroidota</taxon>
        <taxon>Cytophagia</taxon>
        <taxon>Cytophagales</taxon>
        <taxon>Rhodocytophagaceae</taxon>
        <taxon>Rhodocytophaga</taxon>
    </lineage>
</organism>
<feature type="transmembrane region" description="Helical" evidence="1">
    <location>
        <begin position="109"/>
        <end position="132"/>
    </location>
</feature>
<dbReference type="RefSeq" id="WP_302042270.1">
    <property type="nucleotide sequence ID" value="NZ_JAUKPO010000062.1"/>
</dbReference>
<evidence type="ECO:0000256" key="1">
    <source>
        <dbReference type="SAM" id="Phobius"/>
    </source>
</evidence>
<gene>
    <name evidence="3" type="ORF">Q0590_34685</name>
</gene>
<keyword evidence="1" id="KW-1133">Transmembrane helix</keyword>
<evidence type="ECO:0000313" key="4">
    <source>
        <dbReference type="Proteomes" id="UP001168528"/>
    </source>
</evidence>
<keyword evidence="4" id="KW-1185">Reference proteome</keyword>
<dbReference type="EMBL" id="JAUKPO010000062">
    <property type="protein sequence ID" value="MDO1451473.1"/>
    <property type="molecule type" value="Genomic_DNA"/>
</dbReference>
<accession>A0ABT8RHA0</accession>
<dbReference type="InterPro" id="IPR021994">
    <property type="entry name" value="DUF3592"/>
</dbReference>
<proteinExistence type="predicted"/>
<dbReference type="Proteomes" id="UP001168528">
    <property type="component" value="Unassembled WGS sequence"/>
</dbReference>
<reference evidence="3" key="1">
    <citation type="submission" date="2023-07" db="EMBL/GenBank/DDBJ databases">
        <title>The genome sequence of Rhodocytophaga aerolata KACC 12507.</title>
        <authorList>
            <person name="Zhang X."/>
        </authorList>
    </citation>
    <scope>NUCLEOTIDE SEQUENCE</scope>
    <source>
        <strain evidence="3">KACC 12507</strain>
    </source>
</reference>
<evidence type="ECO:0000259" key="2">
    <source>
        <dbReference type="Pfam" id="PF12158"/>
    </source>
</evidence>
<protein>
    <submittedName>
        <fullName evidence="3">DUF3592 domain-containing protein</fullName>
    </submittedName>
</protein>
<comment type="caution">
    <text evidence="3">The sequence shown here is derived from an EMBL/GenBank/DDBJ whole genome shotgun (WGS) entry which is preliminary data.</text>
</comment>
<keyword evidence="1" id="KW-0812">Transmembrane</keyword>
<name>A0ABT8RHA0_9BACT</name>
<feature type="domain" description="DUF3592" evidence="2">
    <location>
        <begin position="37"/>
        <end position="105"/>
    </location>
</feature>
<keyword evidence="1" id="KW-0472">Membrane</keyword>
<evidence type="ECO:0000313" key="3">
    <source>
        <dbReference type="EMBL" id="MDO1451473.1"/>
    </source>
</evidence>
<dbReference type="Pfam" id="PF12158">
    <property type="entry name" value="DUF3592"/>
    <property type="match status" value="1"/>
</dbReference>